<dbReference type="PANTHER" id="PTHR43237">
    <property type="entry name" value="NADP-DEPENDENT MALIC ENZYME"/>
    <property type="match status" value="1"/>
</dbReference>
<evidence type="ECO:0000256" key="7">
    <source>
        <dbReference type="PIRSR" id="PIRSR000106-3"/>
    </source>
</evidence>
<feature type="binding site" evidence="6">
    <location>
        <position position="285"/>
    </location>
    <ligand>
        <name>(S)-malate</name>
        <dbReference type="ChEBI" id="CHEBI:15589"/>
    </ligand>
</feature>
<dbReference type="RefSeq" id="WP_118336033.1">
    <property type="nucleotide sequence ID" value="NZ_AP025567.1"/>
</dbReference>
<evidence type="ECO:0000259" key="9">
    <source>
        <dbReference type="SMART" id="SM01274"/>
    </source>
</evidence>
<comment type="cofactor">
    <cofactor evidence="7">
        <name>Mg(2+)</name>
        <dbReference type="ChEBI" id="CHEBI:18420"/>
    </cofactor>
    <cofactor evidence="7">
        <name>Mn(2+)</name>
        <dbReference type="ChEBI" id="CHEBI:29035"/>
    </cofactor>
    <text evidence="7">Divalent metal cations. Prefers magnesium or manganese.</text>
</comment>
<dbReference type="Gene3D" id="3.40.50.10380">
    <property type="entry name" value="Malic enzyme, N-terminal domain"/>
    <property type="match status" value="1"/>
</dbReference>
<keyword evidence="4" id="KW-0560">Oxidoreductase</keyword>
<keyword evidence="11" id="KW-1185">Reference proteome</keyword>
<accession>A0A415DYS5</accession>
<sequence>MDKKELALAKHAEWKGKLSIETKAPITNKEELAIAYTPGVAEPCLAIEKDESLAYTYTGKGNTVAVITDGTAVLGLGDIGPAAGMPVMEGKCALFKAFADIDAIPICIDSKDPQVIIDTVYNISKSFGGINLEDISAPRCFEIERTLIEKCDIPVFHDDQHGTAIITSAGLLNACKVTGKKMGNLKIVISGAGSAGISIAKMVMRLGFGEVILCGSKGTIYDGAPYNNPEQQKMAQITNRKKLVGSLADAMKGADILIGVSKPGIVTQDMIRSMAEDPIVFVMSNPVPEIMPDLAKAAGAAVVGTGRSDFPNQVNNVIAFPGIFRGALDGRARKITEEMKEAAARAIASVIPEEELTADYVLPDPFNPLIVEKIAAAVMAEAAKEKEAE</sequence>
<dbReference type="SMART" id="SM00919">
    <property type="entry name" value="Malic_M"/>
    <property type="match status" value="1"/>
</dbReference>
<dbReference type="GO" id="GO:0051287">
    <property type="term" value="F:NAD binding"/>
    <property type="evidence" value="ECO:0007669"/>
    <property type="project" value="InterPro"/>
</dbReference>
<organism evidence="10 11">
    <name type="scientific">Emergencia timonensis</name>
    <dbReference type="NCBI Taxonomy" id="1776384"/>
    <lineage>
        <taxon>Bacteria</taxon>
        <taxon>Bacillati</taxon>
        <taxon>Bacillota</taxon>
        <taxon>Clostridia</taxon>
        <taxon>Peptostreptococcales</taxon>
        <taxon>Anaerovoracaceae</taxon>
        <taxon>Emergencia</taxon>
    </lineage>
</organism>
<dbReference type="SUPFAM" id="SSF53223">
    <property type="entry name" value="Aminoacid dehydrogenase-like, N-terminal domain"/>
    <property type="match status" value="1"/>
</dbReference>
<dbReference type="AlphaFoldDB" id="A0A415DYS5"/>
<comment type="similarity">
    <text evidence="2">Belongs to the malic enzymes family.</text>
</comment>
<evidence type="ECO:0000256" key="2">
    <source>
        <dbReference type="ARBA" id="ARBA00008785"/>
    </source>
</evidence>
<feature type="domain" description="Malic enzyme NAD-binding" evidence="8">
    <location>
        <begin position="160"/>
        <end position="383"/>
    </location>
</feature>
<dbReference type="CDD" id="cd05311">
    <property type="entry name" value="NAD_bind_2_malic_enz"/>
    <property type="match status" value="1"/>
</dbReference>
<dbReference type="FunFam" id="3.40.50.720:FF:000095">
    <property type="entry name" value="NADP-dependent malic enzyme"/>
    <property type="match status" value="1"/>
</dbReference>
<feature type="binding site" evidence="6">
    <location>
        <position position="315"/>
    </location>
    <ligand>
        <name>(S)-malate</name>
        <dbReference type="ChEBI" id="CHEBI:15589"/>
    </ligand>
</feature>
<dbReference type="InterPro" id="IPR037062">
    <property type="entry name" value="Malic_N_dom_sf"/>
</dbReference>
<dbReference type="GO" id="GO:0046872">
    <property type="term" value="F:metal ion binding"/>
    <property type="evidence" value="ECO:0007669"/>
    <property type="project" value="UniProtKB-KW"/>
</dbReference>
<protein>
    <submittedName>
        <fullName evidence="10">NAD-dependent malic enzyme</fullName>
    </submittedName>
</protein>
<dbReference type="SMART" id="SM01274">
    <property type="entry name" value="malic"/>
    <property type="match status" value="1"/>
</dbReference>
<feature type="domain" description="Malic enzyme N-terminal" evidence="9">
    <location>
        <begin position="15"/>
        <end position="148"/>
    </location>
</feature>
<feature type="binding site" evidence="7">
    <location>
        <position position="133"/>
    </location>
    <ligand>
        <name>a divalent metal cation</name>
        <dbReference type="ChEBI" id="CHEBI:60240"/>
    </ligand>
</feature>
<feature type="active site" description="Proton donor" evidence="5">
    <location>
        <position position="36"/>
    </location>
</feature>
<dbReference type="InterPro" id="IPR012302">
    <property type="entry name" value="Malic_NAD-bd"/>
</dbReference>
<feature type="binding site" evidence="7">
    <location>
        <position position="159"/>
    </location>
    <ligand>
        <name>a divalent metal cation</name>
        <dbReference type="ChEBI" id="CHEBI:60240"/>
    </ligand>
</feature>
<feature type="active site" description="Proton acceptor" evidence="5">
    <location>
        <position position="91"/>
    </location>
</feature>
<evidence type="ECO:0000256" key="4">
    <source>
        <dbReference type="ARBA" id="ARBA00023002"/>
    </source>
</evidence>
<comment type="caution">
    <text evidence="10">The sequence shown here is derived from an EMBL/GenBank/DDBJ whole genome shotgun (WGS) entry which is preliminary data.</text>
</comment>
<dbReference type="SUPFAM" id="SSF51735">
    <property type="entry name" value="NAD(P)-binding Rossmann-fold domains"/>
    <property type="match status" value="1"/>
</dbReference>
<name>A0A415DYS5_9FIRM</name>
<evidence type="ECO:0000256" key="1">
    <source>
        <dbReference type="ARBA" id="ARBA00001936"/>
    </source>
</evidence>
<evidence type="ECO:0000313" key="10">
    <source>
        <dbReference type="EMBL" id="RHJ85851.1"/>
    </source>
</evidence>
<dbReference type="OrthoDB" id="9805787at2"/>
<dbReference type="InterPro" id="IPR046346">
    <property type="entry name" value="Aminoacid_DH-like_N_sf"/>
</dbReference>
<evidence type="ECO:0000259" key="8">
    <source>
        <dbReference type="SMART" id="SM00919"/>
    </source>
</evidence>
<dbReference type="Pfam" id="PF03949">
    <property type="entry name" value="Malic_M"/>
    <property type="match status" value="1"/>
</dbReference>
<dbReference type="InterPro" id="IPR012301">
    <property type="entry name" value="Malic_N_dom"/>
</dbReference>
<dbReference type="InterPro" id="IPR051674">
    <property type="entry name" value="Malate_Decarboxylase"/>
</dbReference>
<dbReference type="STRING" id="1776384.GCA_900086585_02065"/>
<dbReference type="FunFam" id="3.40.50.10380:FF:000003">
    <property type="entry name" value="NADP-dependent malic enzyme"/>
    <property type="match status" value="1"/>
</dbReference>
<evidence type="ECO:0000313" key="11">
    <source>
        <dbReference type="Proteomes" id="UP000284841"/>
    </source>
</evidence>
<reference evidence="10 11" key="1">
    <citation type="submission" date="2018-08" db="EMBL/GenBank/DDBJ databases">
        <title>A genome reference for cultivated species of the human gut microbiota.</title>
        <authorList>
            <person name="Zou Y."/>
            <person name="Xue W."/>
            <person name="Luo G."/>
        </authorList>
    </citation>
    <scope>NUCLEOTIDE SEQUENCE [LARGE SCALE GENOMIC DNA]</scope>
    <source>
        <strain evidence="10 11">AM07-24</strain>
    </source>
</reference>
<feature type="binding site" evidence="7">
    <location>
        <position position="134"/>
    </location>
    <ligand>
        <name>a divalent metal cation</name>
        <dbReference type="ChEBI" id="CHEBI:60240"/>
    </ligand>
</feature>
<dbReference type="Proteomes" id="UP000284841">
    <property type="component" value="Unassembled WGS sequence"/>
</dbReference>
<dbReference type="InterPro" id="IPR001891">
    <property type="entry name" value="Malic_OxRdtase"/>
</dbReference>
<dbReference type="Gene3D" id="3.40.50.720">
    <property type="entry name" value="NAD(P)-binding Rossmann-like Domain"/>
    <property type="match status" value="1"/>
</dbReference>
<gene>
    <name evidence="10" type="ORF">DW099_13465</name>
</gene>
<evidence type="ECO:0000256" key="6">
    <source>
        <dbReference type="PIRSR" id="PIRSR000106-2"/>
    </source>
</evidence>
<dbReference type="GO" id="GO:0016616">
    <property type="term" value="F:oxidoreductase activity, acting on the CH-OH group of donors, NAD or NADP as acceptor"/>
    <property type="evidence" value="ECO:0007669"/>
    <property type="project" value="InterPro"/>
</dbReference>
<dbReference type="PIRSF" id="PIRSF000106">
    <property type="entry name" value="ME"/>
    <property type="match status" value="1"/>
</dbReference>
<evidence type="ECO:0000256" key="5">
    <source>
        <dbReference type="PIRSR" id="PIRSR000106-1"/>
    </source>
</evidence>
<proteinExistence type="inferred from homology"/>
<evidence type="ECO:0000256" key="3">
    <source>
        <dbReference type="ARBA" id="ARBA00022723"/>
    </source>
</evidence>
<dbReference type="InterPro" id="IPR036291">
    <property type="entry name" value="NAD(P)-bd_dom_sf"/>
</dbReference>
<comment type="cofactor">
    <cofactor evidence="1">
        <name>Mn(2+)</name>
        <dbReference type="ChEBI" id="CHEBI:29035"/>
    </cofactor>
</comment>
<dbReference type="Pfam" id="PF00390">
    <property type="entry name" value="malic"/>
    <property type="match status" value="1"/>
</dbReference>
<dbReference type="InterPro" id="IPR045213">
    <property type="entry name" value="Malic_NAD-bd_bact_type"/>
</dbReference>
<dbReference type="PANTHER" id="PTHR43237:SF4">
    <property type="entry name" value="NADP-DEPENDENT MALIC ENZYME"/>
    <property type="match status" value="1"/>
</dbReference>
<keyword evidence="3 7" id="KW-0479">Metal-binding</keyword>
<dbReference type="EMBL" id="QRMS01000004">
    <property type="protein sequence ID" value="RHJ85851.1"/>
    <property type="molecule type" value="Genomic_DNA"/>
</dbReference>
<dbReference type="GO" id="GO:0004470">
    <property type="term" value="F:malic enzyme activity"/>
    <property type="evidence" value="ECO:0007669"/>
    <property type="project" value="InterPro"/>
</dbReference>